<sequence length="133" mass="14415">MCGSAKIKGSKACFGTVIAVDTKAGSQRLSWGIGSVTNARMERLNSVWSPIQNNRCIMSVDSFYEGSARFANKSGEMLHLAGVFHKSKFVTLTQPSEGAVKEVHNRMPVFVNPDKYLSGNTACISNVSLVKVK</sequence>
<dbReference type="InterPro" id="IPR003738">
    <property type="entry name" value="SRAP"/>
</dbReference>
<reference evidence="1" key="1">
    <citation type="submission" date="2020-03" db="EMBL/GenBank/DDBJ databases">
        <title>The deep terrestrial virosphere.</title>
        <authorList>
            <person name="Holmfeldt K."/>
            <person name="Nilsson E."/>
            <person name="Simone D."/>
            <person name="Lopez-Fernandez M."/>
            <person name="Wu X."/>
            <person name="de Brujin I."/>
            <person name="Lundin D."/>
            <person name="Andersson A."/>
            <person name="Bertilsson S."/>
            <person name="Dopson M."/>
        </authorList>
    </citation>
    <scope>NUCLEOTIDE SEQUENCE</scope>
    <source>
        <strain evidence="1">MM171A02529</strain>
    </source>
</reference>
<organism evidence="1">
    <name type="scientific">viral metagenome</name>
    <dbReference type="NCBI Taxonomy" id="1070528"/>
    <lineage>
        <taxon>unclassified sequences</taxon>
        <taxon>metagenomes</taxon>
        <taxon>organismal metagenomes</taxon>
    </lineage>
</organism>
<accession>A0A6M3X4S4</accession>
<dbReference type="EMBL" id="MT143912">
    <property type="protein sequence ID" value="QJH92698.1"/>
    <property type="molecule type" value="Genomic_DNA"/>
</dbReference>
<dbReference type="GO" id="GO:0003697">
    <property type="term" value="F:single-stranded DNA binding"/>
    <property type="evidence" value="ECO:0007669"/>
    <property type="project" value="InterPro"/>
</dbReference>
<gene>
    <name evidence="1" type="ORF">MM171A02529_0010</name>
</gene>
<name>A0A6M3X4S4_9ZZZZ</name>
<dbReference type="SUPFAM" id="SSF143081">
    <property type="entry name" value="BB1717-like"/>
    <property type="match status" value="1"/>
</dbReference>
<dbReference type="AlphaFoldDB" id="A0A6M3X4S4"/>
<dbReference type="GO" id="GO:0106300">
    <property type="term" value="P:protein-DNA covalent cross-linking repair"/>
    <property type="evidence" value="ECO:0007669"/>
    <property type="project" value="InterPro"/>
</dbReference>
<protein>
    <submittedName>
        <fullName evidence="1">Putative SOS response associated peptidase</fullName>
    </submittedName>
</protein>
<proteinExistence type="predicted"/>
<evidence type="ECO:0000313" key="1">
    <source>
        <dbReference type="EMBL" id="QJH92698.1"/>
    </source>
</evidence>
<dbReference type="InterPro" id="IPR036590">
    <property type="entry name" value="SRAP-like"/>
</dbReference>
<dbReference type="Pfam" id="PF02586">
    <property type="entry name" value="SRAP"/>
    <property type="match status" value="1"/>
</dbReference>
<dbReference type="Gene3D" id="3.90.1680.10">
    <property type="entry name" value="SOS response associated peptidase-like"/>
    <property type="match status" value="1"/>
</dbReference>